<protein>
    <recommendedName>
        <fullName evidence="1">DUF7869 domain-containing protein</fullName>
    </recommendedName>
</protein>
<dbReference type="PANTHER" id="PTHR33153:SF3">
    <property type="entry name" value="TRAFFICKING PROTEIN PARTICLE COMPLEX SUBUNIT 11 DOMAIN-CONTAINING PROTEIN"/>
    <property type="match status" value="1"/>
</dbReference>
<dbReference type="AlphaFoldDB" id="A0A8S3SW89"/>
<comment type="caution">
    <text evidence="2">The sequence shown here is derived from an EMBL/GenBank/DDBJ whole genome shotgun (WGS) entry which is preliminary data.</text>
</comment>
<dbReference type="Pfam" id="PF25273">
    <property type="entry name" value="DUF7869"/>
    <property type="match status" value="1"/>
</dbReference>
<evidence type="ECO:0000313" key="2">
    <source>
        <dbReference type="EMBL" id="CAG2221011.1"/>
    </source>
</evidence>
<gene>
    <name evidence="2" type="ORF">MEDL_34480</name>
</gene>
<keyword evidence="3" id="KW-1185">Reference proteome</keyword>
<organism evidence="2 3">
    <name type="scientific">Mytilus edulis</name>
    <name type="common">Blue mussel</name>
    <dbReference type="NCBI Taxonomy" id="6550"/>
    <lineage>
        <taxon>Eukaryota</taxon>
        <taxon>Metazoa</taxon>
        <taxon>Spiralia</taxon>
        <taxon>Lophotrochozoa</taxon>
        <taxon>Mollusca</taxon>
        <taxon>Bivalvia</taxon>
        <taxon>Autobranchia</taxon>
        <taxon>Pteriomorphia</taxon>
        <taxon>Mytilida</taxon>
        <taxon>Mytiloidea</taxon>
        <taxon>Mytilidae</taxon>
        <taxon>Mytilinae</taxon>
        <taxon>Mytilus</taxon>
    </lineage>
</organism>
<evidence type="ECO:0000259" key="1">
    <source>
        <dbReference type="Pfam" id="PF25273"/>
    </source>
</evidence>
<dbReference type="OrthoDB" id="6134498at2759"/>
<proteinExistence type="predicted"/>
<reference evidence="2" key="1">
    <citation type="submission" date="2021-03" db="EMBL/GenBank/DDBJ databases">
        <authorList>
            <person name="Bekaert M."/>
        </authorList>
    </citation>
    <scope>NUCLEOTIDE SEQUENCE</scope>
</reference>
<dbReference type="InterPro" id="IPR057191">
    <property type="entry name" value="DUF7869"/>
</dbReference>
<dbReference type="EMBL" id="CAJPWZ010001674">
    <property type="protein sequence ID" value="CAG2221011.1"/>
    <property type="molecule type" value="Genomic_DNA"/>
</dbReference>
<feature type="domain" description="DUF7869" evidence="1">
    <location>
        <begin position="1"/>
        <end position="90"/>
    </location>
</feature>
<dbReference type="Proteomes" id="UP000683360">
    <property type="component" value="Unassembled WGS sequence"/>
</dbReference>
<dbReference type="PANTHER" id="PTHR33153">
    <property type="entry name" value="MYND-TYPE DOMAIN-CONTAINING PROTEIN"/>
    <property type="match status" value="1"/>
</dbReference>
<sequence length="201" mass="23233">MVGHTHEDVDQLFSRVSTKLCQENAPTLPELHARIREASTPSPIVSHLNSIFNFKEKLINLNRCDGIKAPHIFKFVKDGPIVKMSIKDWPLEYEQYRTVNLENIPTLQSLQQWLGDLPKWKQAGRLTRDQHTWWQEYLEVLNADDPALPSVPLPTSLPKFQIPAVERPSRALDPNILEAINRHIVQLQTSSEIQVVRPRRR</sequence>
<name>A0A8S3SW89_MYTED</name>
<evidence type="ECO:0000313" key="3">
    <source>
        <dbReference type="Proteomes" id="UP000683360"/>
    </source>
</evidence>
<accession>A0A8S3SW89</accession>